<proteinExistence type="predicted"/>
<keyword evidence="2" id="KW-1185">Reference proteome</keyword>
<protein>
    <submittedName>
        <fullName evidence="1">Uncharacterized protein</fullName>
    </submittedName>
</protein>
<dbReference type="Proteomes" id="UP001379533">
    <property type="component" value="Chromosome"/>
</dbReference>
<gene>
    <name evidence="1" type="ORF">LZC95_19895</name>
</gene>
<organism evidence="1 2">
    <name type="scientific">Pendulispora brunnea</name>
    <dbReference type="NCBI Taxonomy" id="2905690"/>
    <lineage>
        <taxon>Bacteria</taxon>
        <taxon>Pseudomonadati</taxon>
        <taxon>Myxococcota</taxon>
        <taxon>Myxococcia</taxon>
        <taxon>Myxococcales</taxon>
        <taxon>Sorangiineae</taxon>
        <taxon>Pendulisporaceae</taxon>
        <taxon>Pendulispora</taxon>
    </lineage>
</organism>
<reference evidence="1 2" key="1">
    <citation type="submission" date="2021-12" db="EMBL/GenBank/DDBJ databases">
        <title>Discovery of the Pendulisporaceae a myxobacterial family with distinct sporulation behavior and unique specialized metabolism.</title>
        <authorList>
            <person name="Garcia R."/>
            <person name="Popoff A."/>
            <person name="Bader C.D."/>
            <person name="Loehr J."/>
            <person name="Walesch S."/>
            <person name="Walt C."/>
            <person name="Boldt J."/>
            <person name="Bunk B."/>
            <person name="Haeckl F.J.F.P.J."/>
            <person name="Gunesch A.P."/>
            <person name="Birkelbach J."/>
            <person name="Nuebel U."/>
            <person name="Pietschmann T."/>
            <person name="Bach T."/>
            <person name="Mueller R."/>
        </authorList>
    </citation>
    <scope>NUCLEOTIDE SEQUENCE [LARGE SCALE GENOMIC DNA]</scope>
    <source>
        <strain evidence="1 2">MSr12523</strain>
    </source>
</reference>
<name>A0ABZ2KK71_9BACT</name>
<dbReference type="EMBL" id="CP089982">
    <property type="protein sequence ID" value="WXA99072.1"/>
    <property type="molecule type" value="Genomic_DNA"/>
</dbReference>
<accession>A0ABZ2KK71</accession>
<evidence type="ECO:0000313" key="2">
    <source>
        <dbReference type="Proteomes" id="UP001379533"/>
    </source>
</evidence>
<dbReference type="RefSeq" id="WP_394849702.1">
    <property type="nucleotide sequence ID" value="NZ_CP089982.1"/>
</dbReference>
<sequence>MNASTAREQAAKRPRRCIVLSPAAFADTWSERPSEDVAVGLRLLAERDLQAAKLEASRWVERLYSRDDGTLRDPETATEAWNDALIRWACALAMCDPNDVTRPYFRAAEDTIAIALTPDAIRRVWDALEAFHAEESPVAPEATDDEIEELGWSLLPLEGVVARVLDRARAMGPEATVESIARALQQELQADGRRSFPMPPGRNERRVRRLLARVKELACAG</sequence>
<evidence type="ECO:0000313" key="1">
    <source>
        <dbReference type="EMBL" id="WXA99072.1"/>
    </source>
</evidence>